<comment type="subcellular location">
    <subcellularLocation>
        <location evidence="1">Endomembrane system</location>
        <topology evidence="1">Multi-pass membrane protein</topology>
    </subcellularLocation>
</comment>
<feature type="transmembrane region" description="Helical" evidence="8">
    <location>
        <begin position="206"/>
        <end position="228"/>
    </location>
</feature>
<proteinExistence type="inferred from homology"/>
<dbReference type="Gene3D" id="1.20.1250.20">
    <property type="entry name" value="MFS general substrate transporter like domains"/>
    <property type="match status" value="1"/>
</dbReference>
<evidence type="ECO:0000256" key="8">
    <source>
        <dbReference type="SAM" id="Phobius"/>
    </source>
</evidence>
<keyword evidence="11" id="KW-1185">Reference proteome</keyword>
<feature type="transmembrane region" description="Helical" evidence="8">
    <location>
        <begin position="79"/>
        <end position="98"/>
    </location>
</feature>
<evidence type="ECO:0000256" key="4">
    <source>
        <dbReference type="ARBA" id="ARBA00022692"/>
    </source>
</evidence>
<dbReference type="OrthoDB" id="10021397at2759"/>
<dbReference type="InterPro" id="IPR011701">
    <property type="entry name" value="MFS"/>
</dbReference>
<feature type="transmembrane region" description="Helical" evidence="8">
    <location>
        <begin position="240"/>
        <end position="263"/>
    </location>
</feature>
<dbReference type="Proteomes" id="UP000054270">
    <property type="component" value="Unassembled WGS sequence"/>
</dbReference>
<dbReference type="GO" id="GO:0022857">
    <property type="term" value="F:transmembrane transporter activity"/>
    <property type="evidence" value="ECO:0007669"/>
    <property type="project" value="InterPro"/>
</dbReference>
<protein>
    <recommendedName>
        <fullName evidence="9">Major facilitator superfamily (MFS) profile domain-containing protein</fullName>
    </recommendedName>
</protein>
<feature type="transmembrane region" description="Helical" evidence="8">
    <location>
        <begin position="143"/>
        <end position="166"/>
    </location>
</feature>
<evidence type="ECO:0000259" key="9">
    <source>
        <dbReference type="PROSITE" id="PS50850"/>
    </source>
</evidence>
<feature type="region of interest" description="Disordered" evidence="7">
    <location>
        <begin position="548"/>
        <end position="593"/>
    </location>
</feature>
<feature type="transmembrane region" description="Helical" evidence="8">
    <location>
        <begin position="269"/>
        <end position="292"/>
    </location>
</feature>
<feature type="compositionally biased region" description="Basic and acidic residues" evidence="7">
    <location>
        <begin position="548"/>
        <end position="570"/>
    </location>
</feature>
<dbReference type="PRINTS" id="PR01036">
    <property type="entry name" value="TCRTETB"/>
</dbReference>
<keyword evidence="6 8" id="KW-0472">Membrane</keyword>
<comment type="similarity">
    <text evidence="2">Belongs to the major facilitator superfamily.</text>
</comment>
<dbReference type="InterPro" id="IPR036259">
    <property type="entry name" value="MFS_trans_sf"/>
</dbReference>
<feature type="transmembrane region" description="Helical" evidence="8">
    <location>
        <begin position="382"/>
        <end position="400"/>
    </location>
</feature>
<name>A0A0D2PDD2_HYPSF</name>
<dbReference type="PANTHER" id="PTHR23501:SF189">
    <property type="entry name" value="DRUG TRANSPORTER, PUTATIVE (AFU_ORTHOLOGUE AFUA_4G03920)-RELATED"/>
    <property type="match status" value="1"/>
</dbReference>
<dbReference type="OMA" id="GRWKVFP"/>
<feature type="domain" description="Major facilitator superfamily (MFS) profile" evidence="9">
    <location>
        <begin position="54"/>
        <end position="542"/>
    </location>
</feature>
<feature type="transmembrane region" description="Helical" evidence="8">
    <location>
        <begin position="313"/>
        <end position="334"/>
    </location>
</feature>
<keyword evidence="3" id="KW-0813">Transport</keyword>
<dbReference type="FunFam" id="1.20.1720.10:FF:000013">
    <property type="entry name" value="Related to multidrug resistance proteins"/>
    <property type="match status" value="1"/>
</dbReference>
<dbReference type="SUPFAM" id="SSF103473">
    <property type="entry name" value="MFS general substrate transporter"/>
    <property type="match status" value="1"/>
</dbReference>
<dbReference type="InterPro" id="IPR020846">
    <property type="entry name" value="MFS_dom"/>
</dbReference>
<evidence type="ECO:0000256" key="2">
    <source>
        <dbReference type="ARBA" id="ARBA00008335"/>
    </source>
</evidence>
<feature type="transmembrane region" description="Helical" evidence="8">
    <location>
        <begin position="519"/>
        <end position="538"/>
    </location>
</feature>
<reference evidence="11" key="1">
    <citation type="submission" date="2014-04" db="EMBL/GenBank/DDBJ databases">
        <title>Evolutionary Origins and Diversification of the Mycorrhizal Mutualists.</title>
        <authorList>
            <consortium name="DOE Joint Genome Institute"/>
            <consortium name="Mycorrhizal Genomics Consortium"/>
            <person name="Kohler A."/>
            <person name="Kuo A."/>
            <person name="Nagy L.G."/>
            <person name="Floudas D."/>
            <person name="Copeland A."/>
            <person name="Barry K.W."/>
            <person name="Cichocki N."/>
            <person name="Veneault-Fourrey C."/>
            <person name="LaButti K."/>
            <person name="Lindquist E.A."/>
            <person name="Lipzen A."/>
            <person name="Lundell T."/>
            <person name="Morin E."/>
            <person name="Murat C."/>
            <person name="Riley R."/>
            <person name="Ohm R."/>
            <person name="Sun H."/>
            <person name="Tunlid A."/>
            <person name="Henrissat B."/>
            <person name="Grigoriev I.V."/>
            <person name="Hibbett D.S."/>
            <person name="Martin F."/>
        </authorList>
    </citation>
    <scope>NUCLEOTIDE SEQUENCE [LARGE SCALE GENOMIC DNA]</scope>
    <source>
        <strain evidence="11">FD-334 SS-4</strain>
    </source>
</reference>
<evidence type="ECO:0000256" key="3">
    <source>
        <dbReference type="ARBA" id="ARBA00022448"/>
    </source>
</evidence>
<evidence type="ECO:0000313" key="11">
    <source>
        <dbReference type="Proteomes" id="UP000054270"/>
    </source>
</evidence>
<evidence type="ECO:0000256" key="6">
    <source>
        <dbReference type="ARBA" id="ARBA00023136"/>
    </source>
</evidence>
<feature type="transmembrane region" description="Helical" evidence="8">
    <location>
        <begin position="51"/>
        <end position="73"/>
    </location>
</feature>
<keyword evidence="4 8" id="KW-0812">Transmembrane</keyword>
<feature type="region of interest" description="Disordered" evidence="7">
    <location>
        <begin position="1"/>
        <end position="20"/>
    </location>
</feature>
<dbReference type="Gene3D" id="1.20.1720.10">
    <property type="entry name" value="Multidrug resistance protein D"/>
    <property type="match status" value="1"/>
</dbReference>
<dbReference type="Pfam" id="PF07690">
    <property type="entry name" value="MFS_1"/>
    <property type="match status" value="1"/>
</dbReference>
<feature type="transmembrane region" description="Helical" evidence="8">
    <location>
        <begin position="178"/>
        <end position="200"/>
    </location>
</feature>
<feature type="transmembrane region" description="Helical" evidence="8">
    <location>
        <begin position="346"/>
        <end position="370"/>
    </location>
</feature>
<feature type="transmembrane region" description="Helical" evidence="8">
    <location>
        <begin position="449"/>
        <end position="467"/>
    </location>
</feature>
<sequence>MSTHGQETTPPPSEACETRAASPSVAVVAAKKVRAEVELTDQTNLLPLNKIIACFLGLSLCIVVSTLDTVIIATAIPTISVAFNAGAIVSWVPSSYLLTSTAFQPLYGRFSDIFGRKAAIAVAMSVFMFGNLLAGFSRTIVQLIVFRGIAGAGGGGLISMAQIVVSDVVSLRDRQYQGIIGSVVAIGYAIGPVIGGALAQKVTWRWCFWVCLPISLAAVLVVSFILPLKPVTGNIKEKLLAVDFLGAILTLIGCTLIILPLIWGGVTFPWTSTIVLATLFSGLFVIALFCLWEWKGARLPIVPMYMFKDVTVSGVYITMFINGFVYFSTLYYLPQYFQVVLGYGPIGASIFLIPVLVSQILLSWISGVIVSRTGRYRSIIHSGFAIWSVGCGLISTITPHSHKAELVVYMLLAGSGSGQTFQTTTIAAQASVSRRDMSVVTAFRNFIRLFGGTLALAISATIINNSLRSSMHDLSLPSAIITAVINNPSALASPATLGISSSIADIVLNKGYTRGFRTLFILHAVLNAVATVASVFMIKHKNLDRGDEQKLREEARNGLTKERHNPDPEKAVQPPVDDECQELDTSEKSEHSV</sequence>
<dbReference type="AlphaFoldDB" id="A0A0D2PDD2"/>
<feature type="transmembrane region" description="Helical" evidence="8">
    <location>
        <begin position="118"/>
        <end position="137"/>
    </location>
</feature>
<dbReference type="STRING" id="945553.A0A0D2PDD2"/>
<accession>A0A0D2PDD2</accession>
<dbReference type="CDD" id="cd17502">
    <property type="entry name" value="MFS_Azr1_MDR_like"/>
    <property type="match status" value="1"/>
</dbReference>
<gene>
    <name evidence="10" type="ORF">HYPSUDRAFT_1100342</name>
</gene>
<dbReference type="GO" id="GO:0012505">
    <property type="term" value="C:endomembrane system"/>
    <property type="evidence" value="ECO:0007669"/>
    <property type="project" value="UniProtKB-SubCell"/>
</dbReference>
<dbReference type="EMBL" id="KN817592">
    <property type="protein sequence ID" value="KJA18210.1"/>
    <property type="molecule type" value="Genomic_DNA"/>
</dbReference>
<evidence type="ECO:0000256" key="7">
    <source>
        <dbReference type="SAM" id="MobiDB-lite"/>
    </source>
</evidence>
<evidence type="ECO:0000256" key="1">
    <source>
        <dbReference type="ARBA" id="ARBA00004127"/>
    </source>
</evidence>
<organism evidence="10 11">
    <name type="scientific">Hypholoma sublateritium (strain FD-334 SS-4)</name>
    <dbReference type="NCBI Taxonomy" id="945553"/>
    <lineage>
        <taxon>Eukaryota</taxon>
        <taxon>Fungi</taxon>
        <taxon>Dikarya</taxon>
        <taxon>Basidiomycota</taxon>
        <taxon>Agaricomycotina</taxon>
        <taxon>Agaricomycetes</taxon>
        <taxon>Agaricomycetidae</taxon>
        <taxon>Agaricales</taxon>
        <taxon>Agaricineae</taxon>
        <taxon>Strophariaceae</taxon>
        <taxon>Hypholoma</taxon>
    </lineage>
</organism>
<dbReference type="PROSITE" id="PS50850">
    <property type="entry name" value="MFS"/>
    <property type="match status" value="1"/>
</dbReference>
<keyword evidence="5 8" id="KW-1133">Transmembrane helix</keyword>
<dbReference type="PANTHER" id="PTHR23501">
    <property type="entry name" value="MAJOR FACILITATOR SUPERFAMILY"/>
    <property type="match status" value="1"/>
</dbReference>
<evidence type="ECO:0000256" key="5">
    <source>
        <dbReference type="ARBA" id="ARBA00022989"/>
    </source>
</evidence>
<dbReference type="GO" id="GO:0005886">
    <property type="term" value="C:plasma membrane"/>
    <property type="evidence" value="ECO:0007669"/>
    <property type="project" value="TreeGrafter"/>
</dbReference>
<evidence type="ECO:0000313" key="10">
    <source>
        <dbReference type="EMBL" id="KJA18210.1"/>
    </source>
</evidence>